<feature type="region of interest" description="Disordered" evidence="1">
    <location>
        <begin position="186"/>
        <end position="220"/>
    </location>
</feature>
<dbReference type="SUPFAM" id="SSF56112">
    <property type="entry name" value="Protein kinase-like (PK-like)"/>
    <property type="match status" value="1"/>
</dbReference>
<organism evidence="2 3">
    <name type="scientific">Effrenium voratum</name>
    <dbReference type="NCBI Taxonomy" id="2562239"/>
    <lineage>
        <taxon>Eukaryota</taxon>
        <taxon>Sar</taxon>
        <taxon>Alveolata</taxon>
        <taxon>Dinophyceae</taxon>
        <taxon>Suessiales</taxon>
        <taxon>Symbiodiniaceae</taxon>
        <taxon>Effrenium</taxon>
    </lineage>
</organism>
<feature type="compositionally biased region" description="Basic and acidic residues" evidence="1">
    <location>
        <begin position="210"/>
        <end position="220"/>
    </location>
</feature>
<dbReference type="Proteomes" id="UP001178507">
    <property type="component" value="Unassembled WGS sequence"/>
</dbReference>
<evidence type="ECO:0000313" key="2">
    <source>
        <dbReference type="EMBL" id="CAJ1400116.1"/>
    </source>
</evidence>
<gene>
    <name evidence="2" type="ORF">EVOR1521_LOCUS23533</name>
</gene>
<comment type="caution">
    <text evidence="2">The sequence shown here is derived from an EMBL/GenBank/DDBJ whole genome shotgun (WGS) entry which is preliminary data.</text>
</comment>
<dbReference type="AlphaFoldDB" id="A0AA36NE89"/>
<keyword evidence="3" id="KW-1185">Reference proteome</keyword>
<protein>
    <recommendedName>
        <fullName evidence="4">Protein kinase domain-containing protein</fullName>
    </recommendedName>
</protein>
<dbReference type="EMBL" id="CAUJNA010003360">
    <property type="protein sequence ID" value="CAJ1400116.1"/>
    <property type="molecule type" value="Genomic_DNA"/>
</dbReference>
<evidence type="ECO:0000256" key="1">
    <source>
        <dbReference type="SAM" id="MobiDB-lite"/>
    </source>
</evidence>
<feature type="compositionally biased region" description="Low complexity" evidence="1">
    <location>
        <begin position="193"/>
        <end position="206"/>
    </location>
</feature>
<reference evidence="2" key="1">
    <citation type="submission" date="2023-08" db="EMBL/GenBank/DDBJ databases">
        <authorList>
            <person name="Chen Y."/>
            <person name="Shah S."/>
            <person name="Dougan E. K."/>
            <person name="Thang M."/>
            <person name="Chan C."/>
        </authorList>
    </citation>
    <scope>NUCLEOTIDE SEQUENCE</scope>
</reference>
<name>A0AA36NE89_9DINO</name>
<evidence type="ECO:0008006" key="4">
    <source>
        <dbReference type="Google" id="ProtNLM"/>
    </source>
</evidence>
<evidence type="ECO:0000313" key="3">
    <source>
        <dbReference type="Proteomes" id="UP001178507"/>
    </source>
</evidence>
<accession>A0AA36NE89</accession>
<dbReference type="InterPro" id="IPR011009">
    <property type="entry name" value="Kinase-like_dom_sf"/>
</dbReference>
<proteinExistence type="predicted"/>
<sequence>MSPKLSAQLSEKGLTCIQPVLENLGILTSHGLAHLSAEEFSETCHRLRGAHFGPGHVAALRVLRTQQADAAPEAPGAGAKDFALSPKLRKVLAGAGLSRTEAVLSQCGVRTCACLAGLTEVEETCLALQAGGFDLSSVQAFRSLCDREKAALQGPAPEEPERPWKCRRTRALHALARLQSWGQLDGLDEDGSATPAPLKPATPTTTPKKRPGDVEEKQRLTRQRIEDTLCHSKAIQAEVVKYRDRVTGKMAEARVPKSVMALLRLRASCNGKPLSDARLARMAVDVMEEHSFDPVRAVASLSPASLLCPSGALRVLGSGFIGVVFLEEETGEVAKVMLDDFAKKEYELCRAFASANLAPAPLSLSGPCSVPGGDLYCIRMERISLTLHGLLNAKTWRGLRHGLAPPEEPHARRIAGAIVASLQRMYDSGLVHGDLHLHNIGVKDADTSPTVQFIDFGRSASKSFCKGPCAEAFRAGHEYDVCRFIGELFQAFDELQYEFEETMQECQKELKELRKSKETDAPVTDWQLHHARQLAGLQAFVDEEPKGLAKAELAYSTLLAAVLYYATVKLDLSDGFGSTASVRNRRLRQACKKREAACHKVYFKSELFWGDES</sequence>
<dbReference type="Gene3D" id="1.10.510.10">
    <property type="entry name" value="Transferase(Phosphotransferase) domain 1"/>
    <property type="match status" value="1"/>
</dbReference>